<sequence length="106" mass="12196">MDQVDCCDGRGVQTSIEVMWSEGFPAAYCSRHLYTSDKEEPGVSKPGIRGYTRPGEKRCRRSEMDRLDNYYHNQGRVNREISRKKIVSLTKALGHCQRALKSEEKI</sequence>
<gene>
    <name evidence="2" type="ORF">PoB_002510500</name>
</gene>
<evidence type="ECO:0000313" key="2">
    <source>
        <dbReference type="EMBL" id="GFN98599.1"/>
    </source>
</evidence>
<name>A0AAV3ZS47_9GAST</name>
<dbReference type="AlphaFoldDB" id="A0AAV3ZS47"/>
<evidence type="ECO:0008006" key="4">
    <source>
        <dbReference type="Google" id="ProtNLM"/>
    </source>
</evidence>
<dbReference type="Proteomes" id="UP000735302">
    <property type="component" value="Unassembled WGS sequence"/>
</dbReference>
<dbReference type="EMBL" id="BLXT01002861">
    <property type="protein sequence ID" value="GFN98599.1"/>
    <property type="molecule type" value="Genomic_DNA"/>
</dbReference>
<comment type="caution">
    <text evidence="2">The sequence shown here is derived from an EMBL/GenBank/DDBJ whole genome shotgun (WGS) entry which is preliminary data.</text>
</comment>
<keyword evidence="3" id="KW-1185">Reference proteome</keyword>
<protein>
    <recommendedName>
        <fullName evidence="4">BHLH domain-containing protein</fullName>
    </recommendedName>
</protein>
<feature type="region of interest" description="Disordered" evidence="1">
    <location>
        <begin position="37"/>
        <end position="57"/>
    </location>
</feature>
<reference evidence="2 3" key="1">
    <citation type="journal article" date="2021" name="Elife">
        <title>Chloroplast acquisition without the gene transfer in kleptoplastic sea slugs, Plakobranchus ocellatus.</title>
        <authorList>
            <person name="Maeda T."/>
            <person name="Takahashi S."/>
            <person name="Yoshida T."/>
            <person name="Shimamura S."/>
            <person name="Takaki Y."/>
            <person name="Nagai Y."/>
            <person name="Toyoda A."/>
            <person name="Suzuki Y."/>
            <person name="Arimoto A."/>
            <person name="Ishii H."/>
            <person name="Satoh N."/>
            <person name="Nishiyama T."/>
            <person name="Hasebe M."/>
            <person name="Maruyama T."/>
            <person name="Minagawa J."/>
            <person name="Obokata J."/>
            <person name="Shigenobu S."/>
        </authorList>
    </citation>
    <scope>NUCLEOTIDE SEQUENCE [LARGE SCALE GENOMIC DNA]</scope>
</reference>
<proteinExistence type="predicted"/>
<organism evidence="2 3">
    <name type="scientific">Plakobranchus ocellatus</name>
    <dbReference type="NCBI Taxonomy" id="259542"/>
    <lineage>
        <taxon>Eukaryota</taxon>
        <taxon>Metazoa</taxon>
        <taxon>Spiralia</taxon>
        <taxon>Lophotrochozoa</taxon>
        <taxon>Mollusca</taxon>
        <taxon>Gastropoda</taxon>
        <taxon>Heterobranchia</taxon>
        <taxon>Euthyneura</taxon>
        <taxon>Panpulmonata</taxon>
        <taxon>Sacoglossa</taxon>
        <taxon>Placobranchoidea</taxon>
        <taxon>Plakobranchidae</taxon>
        <taxon>Plakobranchus</taxon>
    </lineage>
</organism>
<evidence type="ECO:0000256" key="1">
    <source>
        <dbReference type="SAM" id="MobiDB-lite"/>
    </source>
</evidence>
<accession>A0AAV3ZS47</accession>
<evidence type="ECO:0000313" key="3">
    <source>
        <dbReference type="Proteomes" id="UP000735302"/>
    </source>
</evidence>